<keyword evidence="3" id="KW-0520">NAD</keyword>
<dbReference type="SUPFAM" id="SSF56399">
    <property type="entry name" value="ADP-ribosylation"/>
    <property type="match status" value="1"/>
</dbReference>
<dbReference type="PROSITE" id="PS51059">
    <property type="entry name" value="PARP_CATALYTIC"/>
    <property type="match status" value="1"/>
</dbReference>
<dbReference type="Pfam" id="PF00644">
    <property type="entry name" value="PARP"/>
    <property type="match status" value="1"/>
</dbReference>
<keyword evidence="2" id="KW-0808">Transferase</keyword>
<organism evidence="5">
    <name type="scientific">viral metagenome</name>
    <dbReference type="NCBI Taxonomy" id="1070528"/>
    <lineage>
        <taxon>unclassified sequences</taxon>
        <taxon>metagenomes</taxon>
        <taxon>organismal metagenomes</taxon>
    </lineage>
</organism>
<protein>
    <recommendedName>
        <fullName evidence="4">PARP catalytic domain-containing protein</fullName>
    </recommendedName>
</protein>
<dbReference type="PANTHER" id="PTHR14453">
    <property type="entry name" value="PARP/ZINC FINGER CCCH TYPE DOMAIN CONTAINING PROTEIN"/>
    <property type="match status" value="1"/>
</dbReference>
<dbReference type="Gene3D" id="3.90.228.10">
    <property type="match status" value="1"/>
</dbReference>
<evidence type="ECO:0000256" key="1">
    <source>
        <dbReference type="ARBA" id="ARBA00022676"/>
    </source>
</evidence>
<evidence type="ECO:0000259" key="4">
    <source>
        <dbReference type="PROSITE" id="PS51059"/>
    </source>
</evidence>
<sequence>MSGSDSDSKTKTVYIEMSNPVYDQISKRVRESFPKSCICWIEEVQNPILQKSYDELKLKIGNEKLLFHGTAEEAINSIAAGGFNPEYNKTSAYGKGTYFAEKASYSFSYMKEGRDGVAYMFLCTVLTGRMCQGSNRLMVDTEKYDCAVDNIQNPSIFVTPHAAAAYPKYIISFHKKAQ</sequence>
<dbReference type="GO" id="GO:0005737">
    <property type="term" value="C:cytoplasm"/>
    <property type="evidence" value="ECO:0007669"/>
    <property type="project" value="TreeGrafter"/>
</dbReference>
<dbReference type="GO" id="GO:0005634">
    <property type="term" value="C:nucleus"/>
    <property type="evidence" value="ECO:0007669"/>
    <property type="project" value="TreeGrafter"/>
</dbReference>
<dbReference type="EMBL" id="MN740837">
    <property type="protein sequence ID" value="QHU14250.1"/>
    <property type="molecule type" value="Genomic_DNA"/>
</dbReference>
<evidence type="ECO:0000256" key="3">
    <source>
        <dbReference type="ARBA" id="ARBA00023027"/>
    </source>
</evidence>
<dbReference type="PANTHER" id="PTHR14453:SF67">
    <property type="entry name" value="POLY [ADP-RIBOSE] POLYMERASE"/>
    <property type="match status" value="1"/>
</dbReference>
<accession>A0A6C0KBN7</accession>
<feature type="domain" description="PARP catalytic" evidence="4">
    <location>
        <begin position="1"/>
        <end position="178"/>
    </location>
</feature>
<dbReference type="InterPro" id="IPR052056">
    <property type="entry name" value="Mono-ARTD/PARP"/>
</dbReference>
<dbReference type="GO" id="GO:0003714">
    <property type="term" value="F:transcription corepressor activity"/>
    <property type="evidence" value="ECO:0007669"/>
    <property type="project" value="TreeGrafter"/>
</dbReference>
<proteinExistence type="predicted"/>
<name>A0A6C0KBN7_9ZZZZ</name>
<evidence type="ECO:0000256" key="2">
    <source>
        <dbReference type="ARBA" id="ARBA00022679"/>
    </source>
</evidence>
<dbReference type="AlphaFoldDB" id="A0A6C0KBN7"/>
<keyword evidence="1" id="KW-0328">Glycosyltransferase</keyword>
<dbReference type="InterPro" id="IPR012317">
    <property type="entry name" value="Poly(ADP-ribose)pol_cat_dom"/>
</dbReference>
<dbReference type="GO" id="GO:0010629">
    <property type="term" value="P:negative regulation of gene expression"/>
    <property type="evidence" value="ECO:0007669"/>
    <property type="project" value="TreeGrafter"/>
</dbReference>
<evidence type="ECO:0000313" key="5">
    <source>
        <dbReference type="EMBL" id="QHU14250.1"/>
    </source>
</evidence>
<reference evidence="5" key="1">
    <citation type="journal article" date="2020" name="Nature">
        <title>Giant virus diversity and host interactions through global metagenomics.</title>
        <authorList>
            <person name="Schulz F."/>
            <person name="Roux S."/>
            <person name="Paez-Espino D."/>
            <person name="Jungbluth S."/>
            <person name="Walsh D.A."/>
            <person name="Denef V.J."/>
            <person name="McMahon K.D."/>
            <person name="Konstantinidis K.T."/>
            <person name="Eloe-Fadrosh E.A."/>
            <person name="Kyrpides N.C."/>
            <person name="Woyke T."/>
        </authorList>
    </citation>
    <scope>NUCLEOTIDE SEQUENCE</scope>
    <source>
        <strain evidence="5">GVMAG-S-1101182-85</strain>
    </source>
</reference>
<dbReference type="GO" id="GO:0003950">
    <property type="term" value="F:NAD+ poly-ADP-ribosyltransferase activity"/>
    <property type="evidence" value="ECO:0007669"/>
    <property type="project" value="InterPro"/>
</dbReference>